<feature type="binding site" evidence="7">
    <location>
        <position position="82"/>
    </location>
    <ligand>
        <name>Zn(2+)</name>
        <dbReference type="ChEBI" id="CHEBI:29105"/>
        <label>1</label>
    </ligand>
</feature>
<keyword evidence="5 10" id="KW-0378">Hydrolase</keyword>
<feature type="binding site" evidence="8">
    <location>
        <position position="214"/>
    </location>
    <ligand>
        <name>allantoate</name>
        <dbReference type="ChEBI" id="CHEBI:17536"/>
    </ligand>
</feature>
<keyword evidence="4 7" id="KW-0479">Metal-binding</keyword>
<proteinExistence type="inferred from homology"/>
<dbReference type="PANTHER" id="PTHR32494">
    <property type="entry name" value="ALLANTOATE DEIMINASE-RELATED"/>
    <property type="match status" value="1"/>
</dbReference>
<dbReference type="RefSeq" id="WP_184214613.1">
    <property type="nucleotide sequence ID" value="NZ_JACHIP010000002.1"/>
</dbReference>
<evidence type="ECO:0000256" key="2">
    <source>
        <dbReference type="ARBA" id="ARBA00006153"/>
    </source>
</evidence>
<protein>
    <submittedName>
        <fullName evidence="10">Allantoate deiminase</fullName>
        <ecNumber evidence="10">3.5.3.9</ecNumber>
    </submittedName>
</protein>
<dbReference type="GO" id="GO:0046872">
    <property type="term" value="F:metal ion binding"/>
    <property type="evidence" value="ECO:0007669"/>
    <property type="project" value="UniProtKB-KW"/>
</dbReference>
<dbReference type="InterPro" id="IPR036264">
    <property type="entry name" value="Bact_exopeptidase_dim_dom"/>
</dbReference>
<comment type="cofactor">
    <cofactor evidence="7">
        <name>Zn(2+)</name>
        <dbReference type="ChEBI" id="CHEBI:29105"/>
    </cofactor>
    <text evidence="7">Binds 2 Zn(2+) ions per subunit.</text>
</comment>
<dbReference type="Gene3D" id="3.40.630.10">
    <property type="entry name" value="Zn peptidases"/>
    <property type="match status" value="1"/>
</dbReference>
<gene>
    <name evidence="10" type="ORF">HDF16_001271</name>
</gene>
<feature type="binding site" evidence="7">
    <location>
        <position position="93"/>
    </location>
    <ligand>
        <name>Zn(2+)</name>
        <dbReference type="ChEBI" id="CHEBI:29105"/>
        <label>2</label>
    </ligand>
</feature>
<keyword evidence="11" id="KW-1185">Reference proteome</keyword>
<dbReference type="AlphaFoldDB" id="A0A7W7ZB04"/>
<dbReference type="SUPFAM" id="SSF53187">
    <property type="entry name" value="Zn-dependent exopeptidases"/>
    <property type="match status" value="1"/>
</dbReference>
<dbReference type="Pfam" id="PF07687">
    <property type="entry name" value="M20_dimer"/>
    <property type="match status" value="1"/>
</dbReference>
<dbReference type="SUPFAM" id="SSF55031">
    <property type="entry name" value="Bacterial exopeptidase dimerisation domain"/>
    <property type="match status" value="1"/>
</dbReference>
<keyword evidence="6" id="KW-0464">Manganese</keyword>
<dbReference type="Pfam" id="PF01546">
    <property type="entry name" value="Peptidase_M20"/>
    <property type="match status" value="1"/>
</dbReference>
<evidence type="ECO:0000313" key="11">
    <source>
        <dbReference type="Proteomes" id="UP000540989"/>
    </source>
</evidence>
<dbReference type="Gene3D" id="3.30.70.360">
    <property type="match status" value="1"/>
</dbReference>
<comment type="cofactor">
    <cofactor evidence="1">
        <name>Mn(2+)</name>
        <dbReference type="ChEBI" id="CHEBI:29035"/>
    </cofactor>
</comment>
<dbReference type="CDD" id="cd03884">
    <property type="entry name" value="M20_bAS"/>
    <property type="match status" value="1"/>
</dbReference>
<dbReference type="InterPro" id="IPR002933">
    <property type="entry name" value="Peptidase_M20"/>
</dbReference>
<dbReference type="InterPro" id="IPR010158">
    <property type="entry name" value="Amidase_Cbmase"/>
</dbReference>
<dbReference type="NCBIfam" id="NF006775">
    <property type="entry name" value="PRK09290.2-5"/>
    <property type="match status" value="1"/>
</dbReference>
<dbReference type="EC" id="3.5.3.9" evidence="10"/>
<reference evidence="10 11" key="1">
    <citation type="submission" date="2020-08" db="EMBL/GenBank/DDBJ databases">
        <title>Genomic Encyclopedia of Type Strains, Phase IV (KMG-V): Genome sequencing to study the core and pangenomes of soil and plant-associated prokaryotes.</title>
        <authorList>
            <person name="Whitman W."/>
        </authorList>
    </citation>
    <scope>NUCLEOTIDE SEQUENCE [LARGE SCALE GENOMIC DNA]</scope>
    <source>
        <strain evidence="10 11">M8UP14</strain>
    </source>
</reference>
<dbReference type="NCBIfam" id="TIGR01879">
    <property type="entry name" value="hydantase"/>
    <property type="match status" value="1"/>
</dbReference>
<feature type="binding site" evidence="8">
    <location>
        <position position="273"/>
    </location>
    <ligand>
        <name>allantoate</name>
        <dbReference type="ChEBI" id="CHEBI:17536"/>
    </ligand>
</feature>
<dbReference type="EMBL" id="JACHIP010000002">
    <property type="protein sequence ID" value="MBB5056586.1"/>
    <property type="molecule type" value="Genomic_DNA"/>
</dbReference>
<evidence type="ECO:0000259" key="9">
    <source>
        <dbReference type="Pfam" id="PF07687"/>
    </source>
</evidence>
<name>A0A7W7ZB04_9BACT</name>
<comment type="caution">
    <text evidence="10">The sequence shown here is derived from an EMBL/GenBank/DDBJ whole genome shotgun (WGS) entry which is preliminary data.</text>
</comment>
<dbReference type="InterPro" id="IPR011650">
    <property type="entry name" value="Peptidase_M20_dimer"/>
</dbReference>
<dbReference type="GO" id="GO:0047652">
    <property type="term" value="F:allantoate deiminase activity"/>
    <property type="evidence" value="ECO:0007669"/>
    <property type="project" value="UniProtKB-EC"/>
</dbReference>
<organism evidence="10 11">
    <name type="scientific">Granulicella aggregans</name>
    <dbReference type="NCBI Taxonomy" id="474949"/>
    <lineage>
        <taxon>Bacteria</taxon>
        <taxon>Pseudomonadati</taxon>
        <taxon>Acidobacteriota</taxon>
        <taxon>Terriglobia</taxon>
        <taxon>Terriglobales</taxon>
        <taxon>Acidobacteriaceae</taxon>
        <taxon>Granulicella</taxon>
    </lineage>
</organism>
<evidence type="ECO:0000256" key="5">
    <source>
        <dbReference type="ARBA" id="ARBA00022801"/>
    </source>
</evidence>
<feature type="binding site" evidence="7">
    <location>
        <position position="126"/>
    </location>
    <ligand>
        <name>Zn(2+)</name>
        <dbReference type="ChEBI" id="CHEBI:29105"/>
        <label>2</label>
    </ligand>
</feature>
<evidence type="ECO:0000256" key="4">
    <source>
        <dbReference type="ARBA" id="ARBA00022723"/>
    </source>
</evidence>
<dbReference type="Proteomes" id="UP000540989">
    <property type="component" value="Unassembled WGS sequence"/>
</dbReference>
<dbReference type="PIRSF" id="PIRSF001235">
    <property type="entry name" value="Amidase_carbamoylase"/>
    <property type="match status" value="1"/>
</dbReference>
<feature type="domain" description="Peptidase M20 dimerisation" evidence="9">
    <location>
        <begin position="211"/>
        <end position="300"/>
    </location>
</feature>
<feature type="binding site" evidence="8">
    <location>
        <position position="286"/>
    </location>
    <ligand>
        <name>allantoate</name>
        <dbReference type="ChEBI" id="CHEBI:17536"/>
    </ligand>
</feature>
<sequence length="423" mass="44572">MPLPATKRAEKIIARCREIAACTEVPGETTRTFLAPSMHKVHALLRDWMVAVGMTVSIDAIGNLRGIYPGSDRGDRLVIGSHLDTVPNAGAFDGILGVALGVALIEELHGEHLPFAIEIVGFSEEEGVRFGKPYLGSMALTGSLDDEVLQRKDTQGISVEAVIREFGLDPARIPAAAISSDAFAYLEVHIEQGPLLESENLQLGVVSAIVGQTRLQLRFSGQANHAGTTPMHLRHDAMAAAAEWISEVERHAKVTPGLAATVGKVQTRPGAGNVIAGEVFATLDVRHANDEIRRNAANALLTAATNSGGARGVQVSVLASSHEDAVPTDVALSKLLLEASEAAGTPARVMPSGAGHDARIVAERMPISMLFLRSPGGLSHHPDESVRPEDVEAALATTLAFVTLLKANHTIQATPQPATEAHA</sequence>
<evidence type="ECO:0000256" key="1">
    <source>
        <dbReference type="ARBA" id="ARBA00001936"/>
    </source>
</evidence>
<feature type="binding site" evidence="7">
    <location>
        <position position="93"/>
    </location>
    <ligand>
        <name>Zn(2+)</name>
        <dbReference type="ChEBI" id="CHEBI:29105"/>
        <label>1</label>
    </ligand>
</feature>
<dbReference type="PANTHER" id="PTHR32494:SF19">
    <property type="entry name" value="ALLANTOATE DEIMINASE-RELATED"/>
    <property type="match status" value="1"/>
</dbReference>
<evidence type="ECO:0000313" key="10">
    <source>
        <dbReference type="EMBL" id="MBB5056586.1"/>
    </source>
</evidence>
<evidence type="ECO:0000256" key="3">
    <source>
        <dbReference type="ARBA" id="ARBA00011738"/>
    </source>
</evidence>
<feature type="binding site" evidence="7">
    <location>
        <position position="189"/>
    </location>
    <ligand>
        <name>Zn(2+)</name>
        <dbReference type="ChEBI" id="CHEBI:29105"/>
        <label>1</label>
    </ligand>
</feature>
<feature type="binding site" evidence="7">
    <location>
        <position position="380"/>
    </location>
    <ligand>
        <name>Zn(2+)</name>
        <dbReference type="ChEBI" id="CHEBI:29105"/>
        <label>2</label>
    </ligand>
</feature>
<evidence type="ECO:0000256" key="6">
    <source>
        <dbReference type="ARBA" id="ARBA00023211"/>
    </source>
</evidence>
<keyword evidence="7" id="KW-0862">Zinc</keyword>
<evidence type="ECO:0000256" key="8">
    <source>
        <dbReference type="PIRSR" id="PIRSR001235-2"/>
    </source>
</evidence>
<evidence type="ECO:0000256" key="7">
    <source>
        <dbReference type="PIRSR" id="PIRSR001235-1"/>
    </source>
</evidence>
<accession>A0A7W7ZB04</accession>
<comment type="subunit">
    <text evidence="3">Homodimer.</text>
</comment>
<comment type="similarity">
    <text evidence="2">Belongs to the peptidase M20 family.</text>
</comment>